<feature type="region of interest" description="Disordered" evidence="6">
    <location>
        <begin position="728"/>
        <end position="758"/>
    </location>
</feature>
<feature type="compositionally biased region" description="Low complexity" evidence="6">
    <location>
        <begin position="368"/>
        <end position="377"/>
    </location>
</feature>
<dbReference type="PROSITE" id="PS50115">
    <property type="entry name" value="ARFGAP"/>
    <property type="match status" value="1"/>
</dbReference>
<name>A0A0A1XNN8_ZEUCU</name>
<evidence type="ECO:0000256" key="1">
    <source>
        <dbReference type="ARBA" id="ARBA00022723"/>
    </source>
</evidence>
<dbReference type="PRINTS" id="PR00405">
    <property type="entry name" value="REVINTRACTNG"/>
</dbReference>
<keyword evidence="4" id="KW-0862">Zinc</keyword>
<dbReference type="PANTHER" id="PTHR46134">
    <property type="entry name" value="DRONGO, ISOFORM F"/>
    <property type="match status" value="1"/>
</dbReference>
<dbReference type="SMART" id="SM00105">
    <property type="entry name" value="ArfGap"/>
    <property type="match status" value="1"/>
</dbReference>
<feature type="region of interest" description="Disordered" evidence="6">
    <location>
        <begin position="419"/>
        <end position="468"/>
    </location>
</feature>
<dbReference type="Pfam" id="PF01412">
    <property type="entry name" value="ArfGap"/>
    <property type="match status" value="1"/>
</dbReference>
<dbReference type="GO" id="GO:0016020">
    <property type="term" value="C:membrane"/>
    <property type="evidence" value="ECO:0007669"/>
    <property type="project" value="TreeGrafter"/>
</dbReference>
<evidence type="ECO:0000256" key="6">
    <source>
        <dbReference type="SAM" id="MobiDB-lite"/>
    </source>
</evidence>
<feature type="region of interest" description="Disordered" evidence="6">
    <location>
        <begin position="187"/>
        <end position="253"/>
    </location>
</feature>
<dbReference type="EMBL" id="GBXI01001797">
    <property type="protein sequence ID" value="JAD12495.1"/>
    <property type="molecule type" value="Transcribed_RNA"/>
</dbReference>
<feature type="compositionally biased region" description="Low complexity" evidence="6">
    <location>
        <begin position="743"/>
        <end position="758"/>
    </location>
</feature>
<keyword evidence="3 5" id="KW-0863">Zinc-finger</keyword>
<evidence type="ECO:0000256" key="2">
    <source>
        <dbReference type="ARBA" id="ARBA00022737"/>
    </source>
</evidence>
<evidence type="ECO:0000313" key="8">
    <source>
        <dbReference type="EMBL" id="JAD12495.1"/>
    </source>
</evidence>
<proteinExistence type="predicted"/>
<dbReference type="GO" id="GO:0005737">
    <property type="term" value="C:cytoplasm"/>
    <property type="evidence" value="ECO:0007669"/>
    <property type="project" value="TreeGrafter"/>
</dbReference>
<dbReference type="GO" id="GO:0005096">
    <property type="term" value="F:GTPase activator activity"/>
    <property type="evidence" value="ECO:0007669"/>
    <property type="project" value="InterPro"/>
</dbReference>
<feature type="domain" description="Arf-GAP" evidence="7">
    <location>
        <begin position="11"/>
        <end position="130"/>
    </location>
</feature>
<dbReference type="InterPro" id="IPR037278">
    <property type="entry name" value="ARFGAP/RecO"/>
</dbReference>
<dbReference type="InterPro" id="IPR038508">
    <property type="entry name" value="ArfGAP_dom_sf"/>
</dbReference>
<evidence type="ECO:0000256" key="3">
    <source>
        <dbReference type="ARBA" id="ARBA00022771"/>
    </source>
</evidence>
<feature type="compositionally biased region" description="Low complexity" evidence="6">
    <location>
        <begin position="427"/>
        <end position="436"/>
    </location>
</feature>
<dbReference type="FunFam" id="1.10.220.150:FF:000005">
    <property type="entry name" value="Arf-GAP domain and FG repeat-containing protein 1"/>
    <property type="match status" value="1"/>
</dbReference>
<evidence type="ECO:0000259" key="7">
    <source>
        <dbReference type="PROSITE" id="PS50115"/>
    </source>
</evidence>
<dbReference type="GO" id="GO:0008270">
    <property type="term" value="F:zinc ion binding"/>
    <property type="evidence" value="ECO:0007669"/>
    <property type="project" value="UniProtKB-KW"/>
</dbReference>
<reference evidence="8" key="2">
    <citation type="journal article" date="2015" name="Gigascience">
        <title>Reconstructing a comprehensive transcriptome assembly of a white-pupal translocated strain of the pest fruit fly Bactrocera cucurbitae.</title>
        <authorList>
            <person name="Sim S.B."/>
            <person name="Calla B."/>
            <person name="Hall B."/>
            <person name="DeRego T."/>
            <person name="Geib S.M."/>
        </authorList>
    </citation>
    <scope>NUCLEOTIDE SEQUENCE</scope>
</reference>
<organism evidence="8">
    <name type="scientific">Zeugodacus cucurbitae</name>
    <name type="common">Melon fruit fly</name>
    <name type="synonym">Bactrocera cucurbitae</name>
    <dbReference type="NCBI Taxonomy" id="28588"/>
    <lineage>
        <taxon>Eukaryota</taxon>
        <taxon>Metazoa</taxon>
        <taxon>Ecdysozoa</taxon>
        <taxon>Arthropoda</taxon>
        <taxon>Hexapoda</taxon>
        <taxon>Insecta</taxon>
        <taxon>Pterygota</taxon>
        <taxon>Neoptera</taxon>
        <taxon>Endopterygota</taxon>
        <taxon>Diptera</taxon>
        <taxon>Brachycera</taxon>
        <taxon>Muscomorpha</taxon>
        <taxon>Tephritoidea</taxon>
        <taxon>Tephritidae</taxon>
        <taxon>Zeugodacus</taxon>
        <taxon>Zeugodacus</taxon>
    </lineage>
</organism>
<dbReference type="Gene3D" id="1.10.220.150">
    <property type="entry name" value="Arf GTPase activating protein"/>
    <property type="match status" value="1"/>
</dbReference>
<sequence>MAAVVRKKQDDKYLQVLRELVTNGGGNRQCFDCGQKGPTYVNMTIGSFVCTRCSGVLRGLTPPHRVKSISMATFTQDDVDFLKSHGNDECAKTWLGLWDPKRAVHQDQRELMIDKYERKRYYLEPASPLKSLTNAVSLKNGSTSGATGVDVATTSGVRAATTTGSSSAATNGSSTYKSNGDGQIDFAHVSNGFGHNGHNTKNQYKNGERSFQLTPPSTQRTTMNGLHKSVTTTSVSAPNSSGKSTSAISRPQQHQQNGYSHLQDAFMPKNSNLNNGNGGSNHNELNVLHMTSSRMSDSSSSTSVNGFGADADFVADFGSANIFDATTVSRNKISSPPILNGGVSAISSNGYARIQPLKKQQQQYQLLNGHGQSNGHSSHGDTIDNGTSENFADFEHAPIFNAAANFSFVRKTVIKRCVGGQQKDSKPNSISSAKSSDVGGSQKDSKKNSVSSAKSSEVHTDIGSTPQSVSATEYVLDKNLYADIRQASTHSGTASTSDTNGNRKSSVIIVENVSNIPMEPAKILNSVEKSPQVLGATMQNAVSELTSQLRNTQSCLPPDHCPTPQQADYCAYGSQVNCVPQSPDMCNQALSQQPNQDQGNYCAGNGNVPQMDWCQYANSPPFWPPNNPNMQGNTPMVSNVAPAPNSLNAEPQQCPPIFCAQPKFYGPTGFATPCSPNICTPPPQVDATVAGLSYAAIPQQTIINTAQNRPQHGPEINAEACLEPTPSYSLPIPNNNNNSRTMNIHQNNSHNNNNGAFTSDLLQNDLQLSSNSSDEDD</sequence>
<accession>A0A0A1XNN8</accession>
<gene>
    <name evidence="8" type="primary">Agfg1_0</name>
    <name evidence="8" type="ORF">g.43381</name>
</gene>
<dbReference type="AlphaFoldDB" id="A0A0A1XNN8"/>
<dbReference type="InterPro" id="IPR001164">
    <property type="entry name" value="ArfGAP_dom"/>
</dbReference>
<feature type="region of interest" description="Disordered" evidence="6">
    <location>
        <begin position="368"/>
        <end position="389"/>
    </location>
</feature>
<reference evidence="8" key="1">
    <citation type="submission" date="2014-11" db="EMBL/GenBank/DDBJ databases">
        <authorList>
            <person name="Geib S."/>
        </authorList>
    </citation>
    <scope>NUCLEOTIDE SEQUENCE</scope>
</reference>
<dbReference type="SUPFAM" id="SSF57863">
    <property type="entry name" value="ArfGap/RecO-like zinc finger"/>
    <property type="match status" value="1"/>
</dbReference>
<dbReference type="InterPro" id="IPR052248">
    <property type="entry name" value="Arf-GAP_FG-repeat_protein"/>
</dbReference>
<protein>
    <submittedName>
        <fullName evidence="8">Arf-GAP domain and FG repeat-containing protein 1</fullName>
    </submittedName>
</protein>
<evidence type="ECO:0000256" key="5">
    <source>
        <dbReference type="PROSITE-ProRule" id="PRU00288"/>
    </source>
</evidence>
<keyword evidence="2" id="KW-0677">Repeat</keyword>
<feature type="compositionally biased region" description="Polar residues" evidence="6">
    <location>
        <begin position="728"/>
        <end position="742"/>
    </location>
</feature>
<feature type="compositionally biased region" description="Polar residues" evidence="6">
    <location>
        <begin position="197"/>
        <end position="253"/>
    </location>
</feature>
<keyword evidence="1" id="KW-0479">Metal-binding</keyword>
<dbReference type="PANTHER" id="PTHR46134:SF3">
    <property type="entry name" value="ARFGAP WITH FG REPEATS 1"/>
    <property type="match status" value="1"/>
</dbReference>
<evidence type="ECO:0000256" key="4">
    <source>
        <dbReference type="ARBA" id="ARBA00022833"/>
    </source>
</evidence>
<dbReference type="CDD" id="cd08838">
    <property type="entry name" value="ArfGap_AGFG"/>
    <property type="match status" value="1"/>
</dbReference>